<proteinExistence type="predicted"/>
<evidence type="ECO:0000313" key="2">
    <source>
        <dbReference type="Proteomes" id="UP001501509"/>
    </source>
</evidence>
<reference evidence="2" key="1">
    <citation type="journal article" date="2019" name="Int. J. Syst. Evol. Microbiol.">
        <title>The Global Catalogue of Microorganisms (GCM) 10K type strain sequencing project: providing services to taxonomists for standard genome sequencing and annotation.</title>
        <authorList>
            <consortium name="The Broad Institute Genomics Platform"/>
            <consortium name="The Broad Institute Genome Sequencing Center for Infectious Disease"/>
            <person name="Wu L."/>
            <person name="Ma J."/>
        </authorList>
    </citation>
    <scope>NUCLEOTIDE SEQUENCE [LARGE SCALE GENOMIC DNA]</scope>
    <source>
        <strain evidence="2">JCM 6833</strain>
    </source>
</reference>
<protein>
    <recommendedName>
        <fullName evidence="3">Antibiotic biosynthesis monooxygenase</fullName>
    </recommendedName>
</protein>
<dbReference type="Proteomes" id="UP001501509">
    <property type="component" value="Unassembled WGS sequence"/>
</dbReference>
<dbReference type="RefSeq" id="WP_344547568.1">
    <property type="nucleotide sequence ID" value="NZ_BAAATD010000014.1"/>
</dbReference>
<evidence type="ECO:0008006" key="3">
    <source>
        <dbReference type="Google" id="ProtNLM"/>
    </source>
</evidence>
<organism evidence="1 2">
    <name type="scientific">Actinomadura fulvescens</name>
    <dbReference type="NCBI Taxonomy" id="46160"/>
    <lineage>
        <taxon>Bacteria</taxon>
        <taxon>Bacillati</taxon>
        <taxon>Actinomycetota</taxon>
        <taxon>Actinomycetes</taxon>
        <taxon>Streptosporangiales</taxon>
        <taxon>Thermomonosporaceae</taxon>
        <taxon>Actinomadura</taxon>
    </lineage>
</organism>
<keyword evidence="2" id="KW-1185">Reference proteome</keyword>
<sequence>MNETIVIRYETHPDAADENQRLIEDVFAELQTGNPDGLRYASFRLADGVSFMHIAVVEGTENPLFSIPAFQRFTRTIGERLSRSPVQQDATLIGSYRFPQARPSVAEGRD</sequence>
<name>A0ABP6CY15_9ACTN</name>
<accession>A0ABP6CY15</accession>
<gene>
    <name evidence="1" type="ORF">GCM10010411_78460</name>
</gene>
<comment type="caution">
    <text evidence="1">The sequence shown here is derived from an EMBL/GenBank/DDBJ whole genome shotgun (WGS) entry which is preliminary data.</text>
</comment>
<evidence type="ECO:0000313" key="1">
    <source>
        <dbReference type="EMBL" id="GAA2629236.1"/>
    </source>
</evidence>
<dbReference type="EMBL" id="BAAATD010000014">
    <property type="protein sequence ID" value="GAA2629236.1"/>
    <property type="molecule type" value="Genomic_DNA"/>
</dbReference>